<dbReference type="STRING" id="1304284.L21TH_0496"/>
<dbReference type="Proteomes" id="UP000013378">
    <property type="component" value="Unassembled WGS sequence"/>
</dbReference>
<accession>R1CXY2</accession>
<evidence type="ECO:0000313" key="1">
    <source>
        <dbReference type="EMBL" id="EOD01449.1"/>
    </source>
</evidence>
<organism evidence="1 2">
    <name type="scientific">Caldisalinibacter kiritimatiensis</name>
    <dbReference type="NCBI Taxonomy" id="1304284"/>
    <lineage>
        <taxon>Bacteria</taxon>
        <taxon>Bacillati</taxon>
        <taxon>Bacillota</taxon>
        <taxon>Tissierellia</taxon>
        <taxon>Tissierellales</taxon>
        <taxon>Thermohalobacteraceae</taxon>
        <taxon>Caldisalinibacter</taxon>
    </lineage>
</organism>
<sequence>MKDLISSKEYAQRTKRDIQQLIKAFNKYIKDIQRHIEKVKNIDYEIIVSLKREKSWYENKVYYYVSVIKRPVIIKEDITDIRVEKLEHYKFKGSERFVARDMTLKLLKKYKDSKLEQNCDLIKIQ</sequence>
<dbReference type="EMBL" id="ARZA01000058">
    <property type="protein sequence ID" value="EOD01449.1"/>
    <property type="molecule type" value="Genomic_DNA"/>
</dbReference>
<proteinExistence type="predicted"/>
<dbReference type="RefSeq" id="WP_006308232.1">
    <property type="nucleotide sequence ID" value="NZ_ARZA01000058.1"/>
</dbReference>
<dbReference type="AlphaFoldDB" id="R1CXY2"/>
<keyword evidence="2" id="KW-1185">Reference proteome</keyword>
<name>R1CXY2_9FIRM</name>
<reference evidence="1 2" key="1">
    <citation type="journal article" date="2015" name="Geomicrobiol. J.">
        <title>Caldisalinibacter kiritimatiensis gen. nov., sp. nov., a moderately thermohalophilic thiosulfate-reducing bacterium from a hypersaline microbial mat.</title>
        <authorList>
            <person name="Ben Hania W."/>
            <person name="Joseph M."/>
            <person name="Fiebig A."/>
            <person name="Bunk B."/>
            <person name="Klenk H.-P."/>
            <person name="Fardeau M.-L."/>
            <person name="Spring S."/>
        </authorList>
    </citation>
    <scope>NUCLEOTIDE SEQUENCE [LARGE SCALE GENOMIC DNA]</scope>
    <source>
        <strain evidence="1 2">L21-TH-D2</strain>
    </source>
</reference>
<comment type="caution">
    <text evidence="1">The sequence shown here is derived from an EMBL/GenBank/DDBJ whole genome shotgun (WGS) entry which is preliminary data.</text>
</comment>
<gene>
    <name evidence="1" type="ORF">L21TH_0496</name>
</gene>
<evidence type="ECO:0000313" key="2">
    <source>
        <dbReference type="Proteomes" id="UP000013378"/>
    </source>
</evidence>
<protein>
    <submittedName>
        <fullName evidence="1">Uncharacterized protein</fullName>
    </submittedName>
</protein>